<keyword evidence="5" id="KW-0472">Membrane</keyword>
<dbReference type="PRINTS" id="PR00420">
    <property type="entry name" value="RNGMNOXGNASE"/>
</dbReference>
<dbReference type="GeneID" id="37063524"/>
<dbReference type="SUPFAM" id="SSF51905">
    <property type="entry name" value="FAD/NAD(P)-binding domain"/>
    <property type="match status" value="1"/>
</dbReference>
<dbReference type="RefSeq" id="XP_025397386.1">
    <property type="nucleotide sequence ID" value="XM_025541287.1"/>
</dbReference>
<protein>
    <submittedName>
        <fullName evidence="7">Monooxygenase</fullName>
    </submittedName>
</protein>
<keyword evidence="4" id="KW-0560">Oxidoreductase</keyword>
<keyword evidence="7" id="KW-0503">Monooxygenase</keyword>
<dbReference type="EMBL" id="MSFL01000021">
    <property type="protein sequence ID" value="PWY75420.1"/>
    <property type="molecule type" value="Genomic_DNA"/>
</dbReference>
<keyword evidence="5" id="KW-1133">Transmembrane helix</keyword>
<dbReference type="InterPro" id="IPR036188">
    <property type="entry name" value="FAD/NAD-bd_sf"/>
</dbReference>
<dbReference type="PANTHER" id="PTHR47356:SF2">
    <property type="entry name" value="FAD-BINDING DOMAIN-CONTAINING PROTEIN-RELATED"/>
    <property type="match status" value="1"/>
</dbReference>
<keyword evidence="3" id="KW-0274">FAD</keyword>
<keyword evidence="8" id="KW-1185">Reference proteome</keyword>
<reference evidence="7 8" key="1">
    <citation type="submission" date="2016-12" db="EMBL/GenBank/DDBJ databases">
        <title>The genomes of Aspergillus section Nigri reveals drivers in fungal speciation.</title>
        <authorList>
            <consortium name="DOE Joint Genome Institute"/>
            <person name="Vesth T.C."/>
            <person name="Nybo J."/>
            <person name="Theobald S."/>
            <person name="Brandl J."/>
            <person name="Frisvad J.C."/>
            <person name="Nielsen K.F."/>
            <person name="Lyhne E.K."/>
            <person name="Kogle M.E."/>
            <person name="Kuo A."/>
            <person name="Riley R."/>
            <person name="Clum A."/>
            <person name="Nolan M."/>
            <person name="Lipzen A."/>
            <person name="Salamov A."/>
            <person name="Henrissat B."/>
            <person name="Wiebenga A."/>
            <person name="De Vries R.P."/>
            <person name="Grigoriev I.V."/>
            <person name="Mortensen U.H."/>
            <person name="Andersen M.R."/>
            <person name="Baker S.E."/>
        </authorList>
    </citation>
    <scope>NUCLEOTIDE SEQUENCE [LARGE SCALE GENOMIC DNA]</scope>
    <source>
        <strain evidence="7 8">CBS 117.55</strain>
    </source>
</reference>
<gene>
    <name evidence="7" type="ORF">BO70DRAFT_340445</name>
</gene>
<comment type="similarity">
    <text evidence="1">Belongs to the paxM FAD-dependent monooxygenase family.</text>
</comment>
<evidence type="ECO:0000256" key="2">
    <source>
        <dbReference type="ARBA" id="ARBA00022630"/>
    </source>
</evidence>
<evidence type="ECO:0000256" key="4">
    <source>
        <dbReference type="ARBA" id="ARBA00023002"/>
    </source>
</evidence>
<feature type="domain" description="FAD-binding" evidence="6">
    <location>
        <begin position="8"/>
        <end position="344"/>
    </location>
</feature>
<accession>A0A317VU77</accession>
<evidence type="ECO:0000313" key="7">
    <source>
        <dbReference type="EMBL" id="PWY75420.1"/>
    </source>
</evidence>
<dbReference type="OrthoDB" id="10029326at2759"/>
<dbReference type="AlphaFoldDB" id="A0A317VU77"/>
<evidence type="ECO:0000256" key="1">
    <source>
        <dbReference type="ARBA" id="ARBA00007992"/>
    </source>
</evidence>
<proteinExistence type="inferred from homology"/>
<keyword evidence="5" id="KW-0812">Transmembrane</keyword>
<keyword evidence="2" id="KW-0285">Flavoprotein</keyword>
<dbReference type="GO" id="GO:0004497">
    <property type="term" value="F:monooxygenase activity"/>
    <property type="evidence" value="ECO:0007669"/>
    <property type="project" value="UniProtKB-KW"/>
</dbReference>
<comment type="caution">
    <text evidence="7">The sequence shown here is derived from an EMBL/GenBank/DDBJ whole genome shotgun (WGS) entry which is preliminary data.</text>
</comment>
<organism evidence="7 8">
    <name type="scientific">Aspergillus heteromorphus CBS 117.55</name>
    <dbReference type="NCBI Taxonomy" id="1448321"/>
    <lineage>
        <taxon>Eukaryota</taxon>
        <taxon>Fungi</taxon>
        <taxon>Dikarya</taxon>
        <taxon>Ascomycota</taxon>
        <taxon>Pezizomycotina</taxon>
        <taxon>Eurotiomycetes</taxon>
        <taxon>Eurotiomycetidae</taxon>
        <taxon>Eurotiales</taxon>
        <taxon>Aspergillaceae</taxon>
        <taxon>Aspergillus</taxon>
        <taxon>Aspergillus subgen. Circumdati</taxon>
    </lineage>
</organism>
<evidence type="ECO:0000313" key="8">
    <source>
        <dbReference type="Proteomes" id="UP000247233"/>
    </source>
</evidence>
<feature type="transmembrane region" description="Helical" evidence="5">
    <location>
        <begin position="440"/>
        <end position="459"/>
    </location>
</feature>
<dbReference type="GO" id="GO:0071949">
    <property type="term" value="F:FAD binding"/>
    <property type="evidence" value="ECO:0007669"/>
    <property type="project" value="InterPro"/>
</dbReference>
<dbReference type="STRING" id="1448321.A0A317VU77"/>
<dbReference type="Gene3D" id="3.50.50.60">
    <property type="entry name" value="FAD/NAD(P)-binding domain"/>
    <property type="match status" value="1"/>
</dbReference>
<sequence>MSGPRQFHVVIVGASISGLTLAHCLSSTSIKFTVLEARSNSFNDGAGLVILPNGARILDQLGLYRDVLDWGVRMDWHSTWLDDGRLLKRVNTRQIGSVRRRTGYPLIVIARRALLGIIFTRLRDKHRVFFNRRVSRIISTPEGVTVHSTDGSSVSGDLVVGADGVYSTVRSQMWRHIKGIEDGAGRHISEVRLKVAYVGVFGISHAFPALERGHVHRAYGHGWSTIIMAGPESKVFWFVSIARPSTDKSNPRHSCDSSFLSGIVAPLLEKYVASDVTFGEIFNRTDSYVFVPLEESLQTRWSWGRFAGVGDAMTPNIAEGANCAIESAASLANHLNKFVRESDDPYKEDGLHSALKTWEDSRRHRVKFLFTLSQLAVRVEAATNWGLKLLRRCSGVVHGVGISWVTDLTPHTARVDYLPLQRREGTGRASKNKGQKQRRITWFSAVPLAATVSLVLHVFRTMLG</sequence>
<evidence type="ECO:0000259" key="6">
    <source>
        <dbReference type="Pfam" id="PF01494"/>
    </source>
</evidence>
<dbReference type="InterPro" id="IPR002938">
    <property type="entry name" value="FAD-bd"/>
</dbReference>
<dbReference type="PANTHER" id="PTHR47356">
    <property type="entry name" value="FAD-DEPENDENT MONOOXYGENASE ASQG-RELATED"/>
    <property type="match status" value="1"/>
</dbReference>
<dbReference type="InterPro" id="IPR050562">
    <property type="entry name" value="FAD_mOase_fung"/>
</dbReference>
<dbReference type="VEuPathDB" id="FungiDB:BO70DRAFT_340445"/>
<name>A0A317VU77_9EURO</name>
<dbReference type="Proteomes" id="UP000247233">
    <property type="component" value="Unassembled WGS sequence"/>
</dbReference>
<evidence type="ECO:0000256" key="5">
    <source>
        <dbReference type="SAM" id="Phobius"/>
    </source>
</evidence>
<dbReference type="Pfam" id="PF01494">
    <property type="entry name" value="FAD_binding_3"/>
    <property type="match status" value="1"/>
</dbReference>
<evidence type="ECO:0000256" key="3">
    <source>
        <dbReference type="ARBA" id="ARBA00022827"/>
    </source>
</evidence>